<evidence type="ECO:0000313" key="2">
    <source>
        <dbReference type="Proteomes" id="UP000789920"/>
    </source>
</evidence>
<evidence type="ECO:0000313" key="1">
    <source>
        <dbReference type="EMBL" id="CAG8742087.1"/>
    </source>
</evidence>
<protein>
    <submittedName>
        <fullName evidence="1">12438_t:CDS:1</fullName>
    </submittedName>
</protein>
<organism evidence="1 2">
    <name type="scientific">Racocetra persica</name>
    <dbReference type="NCBI Taxonomy" id="160502"/>
    <lineage>
        <taxon>Eukaryota</taxon>
        <taxon>Fungi</taxon>
        <taxon>Fungi incertae sedis</taxon>
        <taxon>Mucoromycota</taxon>
        <taxon>Glomeromycotina</taxon>
        <taxon>Glomeromycetes</taxon>
        <taxon>Diversisporales</taxon>
        <taxon>Gigasporaceae</taxon>
        <taxon>Racocetra</taxon>
    </lineage>
</organism>
<comment type="caution">
    <text evidence="1">The sequence shown here is derived from an EMBL/GenBank/DDBJ whole genome shotgun (WGS) entry which is preliminary data.</text>
</comment>
<gene>
    <name evidence="1" type="ORF">RPERSI_LOCUS13254</name>
</gene>
<sequence>MFDYQKAANRDNINVLNINKSEEKDVIVCLAKKDETYEINNGDSHVS</sequence>
<keyword evidence="2" id="KW-1185">Reference proteome</keyword>
<name>A0ACA9Q9E8_9GLOM</name>
<dbReference type="EMBL" id="CAJVQC010029218">
    <property type="protein sequence ID" value="CAG8742087.1"/>
    <property type="molecule type" value="Genomic_DNA"/>
</dbReference>
<proteinExistence type="predicted"/>
<reference evidence="1" key="1">
    <citation type="submission" date="2021-06" db="EMBL/GenBank/DDBJ databases">
        <authorList>
            <person name="Kallberg Y."/>
            <person name="Tangrot J."/>
            <person name="Rosling A."/>
        </authorList>
    </citation>
    <scope>NUCLEOTIDE SEQUENCE</scope>
    <source>
        <strain evidence="1">MA461A</strain>
    </source>
</reference>
<feature type="non-terminal residue" evidence="1">
    <location>
        <position position="47"/>
    </location>
</feature>
<dbReference type="Proteomes" id="UP000789920">
    <property type="component" value="Unassembled WGS sequence"/>
</dbReference>
<accession>A0ACA9Q9E8</accession>